<feature type="region of interest" description="Disordered" evidence="1">
    <location>
        <begin position="266"/>
        <end position="298"/>
    </location>
</feature>
<sequence>MDKESSISRERASGLDGRPPGEREEFDHFCYFRLIDAFSEEGCPVCICLRRSACRYLDALFYESVNDVGVRAVLRRAEGFCNWHAWMAAEIPNSQLGIAIISEDLLGQALRRLRRTRFGPPGGGWMARLFWRLRPSGSRFLISASRGRKAPCPACALGRQAEASYLFGMLRFIEDPQFERAFDASAGLCLPHFLRLAEGYPSHPNLEIVARRSEQKWKELQDRLRRFAAKHSYTASEGFTEEESRSWRLAAEMLAGGRGVFANELHQAPPSSGRSAAAHVFPSRRPDPSLGNSGHPVDPRFEAEKLKLRVEELRSQLFEAASEASSLHYRYWQALEKIKELERDLTAARAGARMGELLVEKLRDEVACLKRQAGMNTQ</sequence>
<evidence type="ECO:0000256" key="1">
    <source>
        <dbReference type="SAM" id="MobiDB-lite"/>
    </source>
</evidence>
<dbReference type="AlphaFoldDB" id="A0A932HZ94"/>
<feature type="region of interest" description="Disordered" evidence="1">
    <location>
        <begin position="1"/>
        <end position="20"/>
    </location>
</feature>
<accession>A0A932HZ94</accession>
<protein>
    <submittedName>
        <fullName evidence="2">Uncharacterized protein</fullName>
    </submittedName>
</protein>
<dbReference type="Pfam" id="PF19538">
    <property type="entry name" value="DUF6062"/>
    <property type="match status" value="1"/>
</dbReference>
<dbReference type="InterPro" id="IPR045706">
    <property type="entry name" value="DUF6062"/>
</dbReference>
<name>A0A932HZ94_UNCTE</name>
<comment type="caution">
    <text evidence="2">The sequence shown here is derived from an EMBL/GenBank/DDBJ whole genome shotgun (WGS) entry which is preliminary data.</text>
</comment>
<gene>
    <name evidence="2" type="ORF">HYZ11_12260</name>
</gene>
<evidence type="ECO:0000313" key="2">
    <source>
        <dbReference type="EMBL" id="MBI3128371.1"/>
    </source>
</evidence>
<dbReference type="EMBL" id="JACPUR010000028">
    <property type="protein sequence ID" value="MBI3128371.1"/>
    <property type="molecule type" value="Genomic_DNA"/>
</dbReference>
<proteinExistence type="predicted"/>
<reference evidence="2" key="1">
    <citation type="submission" date="2020-07" db="EMBL/GenBank/DDBJ databases">
        <title>Huge and variable diversity of episymbiotic CPR bacteria and DPANN archaea in groundwater ecosystems.</title>
        <authorList>
            <person name="He C.Y."/>
            <person name="Keren R."/>
            <person name="Whittaker M."/>
            <person name="Farag I.F."/>
            <person name="Doudna J."/>
            <person name="Cate J.H.D."/>
            <person name="Banfield J.F."/>
        </authorList>
    </citation>
    <scope>NUCLEOTIDE SEQUENCE</scope>
    <source>
        <strain evidence="2">NC_groundwater_763_Ag_S-0.2um_68_21</strain>
    </source>
</reference>
<organism evidence="2 3">
    <name type="scientific">Tectimicrobiota bacterium</name>
    <dbReference type="NCBI Taxonomy" id="2528274"/>
    <lineage>
        <taxon>Bacteria</taxon>
        <taxon>Pseudomonadati</taxon>
        <taxon>Nitrospinota/Tectimicrobiota group</taxon>
        <taxon>Candidatus Tectimicrobiota</taxon>
    </lineage>
</organism>
<dbReference type="Proteomes" id="UP000782312">
    <property type="component" value="Unassembled WGS sequence"/>
</dbReference>
<evidence type="ECO:0000313" key="3">
    <source>
        <dbReference type="Proteomes" id="UP000782312"/>
    </source>
</evidence>